<name>A0AA88A0P1_FICCA</name>
<dbReference type="AlphaFoldDB" id="A0AA88A0P1"/>
<reference evidence="2" key="1">
    <citation type="submission" date="2023-07" db="EMBL/GenBank/DDBJ databases">
        <title>draft genome sequence of fig (Ficus carica).</title>
        <authorList>
            <person name="Takahashi T."/>
            <person name="Nishimura K."/>
        </authorList>
    </citation>
    <scope>NUCLEOTIDE SEQUENCE</scope>
</reference>
<sequence length="230" mass="25838">MKKNKNMITYPTTKRPPLPLPRNDALNKVAVEKSSTTTTTPNNCSSSTNDREKDQPVLDDVIEEWLNRELSVLDDVIEDYMAEDIIAFSDQSEINKDQNDRDDDRMVMVNPDEWLDNEIMRLRNVLHQGGAVEDPVISSGNVDASCSDELALVLDSCLEGDWKSSGGDKGHICISHADQISNDTWLLDDTWLDCMGQGGGADDGHDDEWDLWDAEFQQMVSSFWEIDGPN</sequence>
<evidence type="ECO:0000313" key="2">
    <source>
        <dbReference type="EMBL" id="GMN35266.1"/>
    </source>
</evidence>
<feature type="compositionally biased region" description="Low complexity" evidence="1">
    <location>
        <begin position="34"/>
        <end position="48"/>
    </location>
</feature>
<protein>
    <submittedName>
        <fullName evidence="2">Uncharacterized protein</fullName>
    </submittedName>
</protein>
<organism evidence="2 3">
    <name type="scientific">Ficus carica</name>
    <name type="common">Common fig</name>
    <dbReference type="NCBI Taxonomy" id="3494"/>
    <lineage>
        <taxon>Eukaryota</taxon>
        <taxon>Viridiplantae</taxon>
        <taxon>Streptophyta</taxon>
        <taxon>Embryophyta</taxon>
        <taxon>Tracheophyta</taxon>
        <taxon>Spermatophyta</taxon>
        <taxon>Magnoliopsida</taxon>
        <taxon>eudicotyledons</taxon>
        <taxon>Gunneridae</taxon>
        <taxon>Pentapetalae</taxon>
        <taxon>rosids</taxon>
        <taxon>fabids</taxon>
        <taxon>Rosales</taxon>
        <taxon>Moraceae</taxon>
        <taxon>Ficeae</taxon>
        <taxon>Ficus</taxon>
    </lineage>
</organism>
<evidence type="ECO:0000256" key="1">
    <source>
        <dbReference type="SAM" id="MobiDB-lite"/>
    </source>
</evidence>
<proteinExistence type="predicted"/>
<evidence type="ECO:0000313" key="3">
    <source>
        <dbReference type="Proteomes" id="UP001187192"/>
    </source>
</evidence>
<dbReference type="Proteomes" id="UP001187192">
    <property type="component" value="Unassembled WGS sequence"/>
</dbReference>
<keyword evidence="3" id="KW-1185">Reference proteome</keyword>
<dbReference type="EMBL" id="BTGU01000005">
    <property type="protein sequence ID" value="GMN35266.1"/>
    <property type="molecule type" value="Genomic_DNA"/>
</dbReference>
<comment type="caution">
    <text evidence="2">The sequence shown here is derived from an EMBL/GenBank/DDBJ whole genome shotgun (WGS) entry which is preliminary data.</text>
</comment>
<feature type="region of interest" description="Disordered" evidence="1">
    <location>
        <begin position="1"/>
        <end position="54"/>
    </location>
</feature>
<feature type="compositionally biased region" description="Polar residues" evidence="1">
    <location>
        <begin position="1"/>
        <end position="10"/>
    </location>
</feature>
<gene>
    <name evidence="2" type="ORF">TIFTF001_005175</name>
</gene>
<accession>A0AA88A0P1</accession>